<proteinExistence type="predicted"/>
<name>A0A0E9P5H8_ANGAN</name>
<accession>A0A0E9P5H8</accession>
<dbReference type="EMBL" id="GBXM01109070">
    <property type="protein sequence ID" value="JAG99506.1"/>
    <property type="molecule type" value="Transcribed_RNA"/>
</dbReference>
<dbReference type="AlphaFoldDB" id="A0A0E9P5H8"/>
<organism evidence="1">
    <name type="scientific">Anguilla anguilla</name>
    <name type="common">European freshwater eel</name>
    <name type="synonym">Muraena anguilla</name>
    <dbReference type="NCBI Taxonomy" id="7936"/>
    <lineage>
        <taxon>Eukaryota</taxon>
        <taxon>Metazoa</taxon>
        <taxon>Chordata</taxon>
        <taxon>Craniata</taxon>
        <taxon>Vertebrata</taxon>
        <taxon>Euteleostomi</taxon>
        <taxon>Actinopterygii</taxon>
        <taxon>Neopterygii</taxon>
        <taxon>Teleostei</taxon>
        <taxon>Anguilliformes</taxon>
        <taxon>Anguillidae</taxon>
        <taxon>Anguilla</taxon>
    </lineage>
</organism>
<reference evidence="1" key="1">
    <citation type="submission" date="2014-11" db="EMBL/GenBank/DDBJ databases">
        <authorList>
            <person name="Amaro Gonzalez C."/>
        </authorList>
    </citation>
    <scope>NUCLEOTIDE SEQUENCE</scope>
</reference>
<reference evidence="1" key="2">
    <citation type="journal article" date="2015" name="Fish Shellfish Immunol.">
        <title>Early steps in the European eel (Anguilla anguilla)-Vibrio vulnificus interaction in the gills: Role of the RtxA13 toxin.</title>
        <authorList>
            <person name="Callol A."/>
            <person name="Pajuelo D."/>
            <person name="Ebbesson L."/>
            <person name="Teles M."/>
            <person name="MacKenzie S."/>
            <person name="Amaro C."/>
        </authorList>
    </citation>
    <scope>NUCLEOTIDE SEQUENCE</scope>
</reference>
<sequence length="48" mass="5481">MTNKHCRLCRIFQNSVGTCFVKLKCHSLNTMHTPKGIYKGILTINVTE</sequence>
<protein>
    <submittedName>
        <fullName evidence="1">Uncharacterized protein</fullName>
    </submittedName>
</protein>
<evidence type="ECO:0000313" key="1">
    <source>
        <dbReference type="EMBL" id="JAG99506.1"/>
    </source>
</evidence>